<evidence type="ECO:0000313" key="1">
    <source>
        <dbReference type="EMBL" id="BCJ94039.1"/>
    </source>
</evidence>
<dbReference type="InterPro" id="IPR036412">
    <property type="entry name" value="HAD-like_sf"/>
</dbReference>
<keyword evidence="2" id="KW-1185">Reference proteome</keyword>
<protein>
    <submittedName>
        <fullName evidence="1">Noncanonical pyrimidine nucleotidase, YjjG family protein</fullName>
    </submittedName>
</protein>
<dbReference type="Pfam" id="PF00702">
    <property type="entry name" value="Hydrolase"/>
    <property type="match status" value="1"/>
</dbReference>
<dbReference type="RefSeq" id="WP_184094352.1">
    <property type="nucleotide sequence ID" value="NZ_AP023367.1"/>
</dbReference>
<dbReference type="InterPro" id="IPR006439">
    <property type="entry name" value="HAD-SF_hydro_IA"/>
</dbReference>
<dbReference type="EMBL" id="AP023367">
    <property type="protein sequence ID" value="BCJ94039.1"/>
    <property type="molecule type" value="Genomic_DNA"/>
</dbReference>
<accession>A0A6S6QY90</accession>
<dbReference type="GO" id="GO:0008253">
    <property type="term" value="F:5'-nucleotidase activity"/>
    <property type="evidence" value="ECO:0007669"/>
    <property type="project" value="InterPro"/>
</dbReference>
<reference evidence="1 2" key="1">
    <citation type="journal article" date="2016" name="Int. J. Syst. Evol. Microbiol.">
        <title>Descriptions of Anaerotaenia torta gen. nov., sp. nov. and Anaerocolumna cellulosilytica gen. nov., sp. nov. isolated from a methanogenic reactor of cattle waste.</title>
        <authorList>
            <person name="Uek A."/>
            <person name="Ohtaki Y."/>
            <person name="Kaku N."/>
            <person name="Ueki K."/>
        </authorList>
    </citation>
    <scope>NUCLEOTIDE SEQUENCE [LARGE SCALE GENOMIC DNA]</scope>
    <source>
        <strain evidence="1 2">SN021</strain>
    </source>
</reference>
<dbReference type="AlphaFoldDB" id="A0A6S6QY90"/>
<organism evidence="1 2">
    <name type="scientific">Anaerocolumna cellulosilytica</name>
    <dbReference type="NCBI Taxonomy" id="433286"/>
    <lineage>
        <taxon>Bacteria</taxon>
        <taxon>Bacillati</taxon>
        <taxon>Bacillota</taxon>
        <taxon>Clostridia</taxon>
        <taxon>Lachnospirales</taxon>
        <taxon>Lachnospiraceae</taxon>
        <taxon>Anaerocolumna</taxon>
    </lineage>
</organism>
<dbReference type="PANTHER" id="PTHR47478">
    <property type="match status" value="1"/>
</dbReference>
<dbReference type="NCBIfam" id="TIGR01549">
    <property type="entry name" value="HAD-SF-IA-v1"/>
    <property type="match status" value="1"/>
</dbReference>
<dbReference type="InterPro" id="IPR052550">
    <property type="entry name" value="Pyrimidine_5'-ntase_YjjG"/>
</dbReference>
<dbReference type="SFLD" id="SFLDG01135">
    <property type="entry name" value="C1.5.6:_HAD__Beta-PGM__Phospha"/>
    <property type="match status" value="1"/>
</dbReference>
<gene>
    <name evidence="1" type="ORF">acsn021_16080</name>
</gene>
<dbReference type="KEGG" id="acel:acsn021_16080"/>
<dbReference type="SFLD" id="SFLDG01129">
    <property type="entry name" value="C1.5:_HAD__Beta-PGM__Phosphata"/>
    <property type="match status" value="1"/>
</dbReference>
<sequence>MKYKILLFDLDDTLLDFAANEADSLDKLFHSNGIALNKDILQLYHNINKQLWTDYENGRIPLTEVLNTRFSRTLNELGVTVDGSAWESQYRQHLGNGHQLIEGALEVCKILSKDHRLFVVTNGVTVTQMKRLQLAGLHDLFENIFTSESIGYQKPFEGFFDFVFEHIPTFNYKDTLIIGDSLSTDIKGGILAGIDTCWFNQKGQPEKEDIKATYTISDLKELYTI</sequence>
<dbReference type="NCBIfam" id="TIGR02254">
    <property type="entry name" value="YjjG_YfnB"/>
    <property type="match status" value="1"/>
</dbReference>
<dbReference type="Proteomes" id="UP000515561">
    <property type="component" value="Chromosome"/>
</dbReference>
<name>A0A6S6QY90_9FIRM</name>
<dbReference type="SUPFAM" id="SSF56784">
    <property type="entry name" value="HAD-like"/>
    <property type="match status" value="1"/>
</dbReference>
<dbReference type="InterPro" id="IPR023198">
    <property type="entry name" value="PGP-like_dom2"/>
</dbReference>
<dbReference type="Gene3D" id="3.40.50.1000">
    <property type="entry name" value="HAD superfamily/HAD-like"/>
    <property type="match status" value="1"/>
</dbReference>
<dbReference type="Gene3D" id="1.10.150.240">
    <property type="entry name" value="Putative phosphatase, domain 2"/>
    <property type="match status" value="1"/>
</dbReference>
<dbReference type="PANTHER" id="PTHR47478:SF1">
    <property type="entry name" value="PYRIMIDINE 5'-NUCLEOTIDASE YJJG"/>
    <property type="match status" value="1"/>
</dbReference>
<evidence type="ECO:0000313" key="2">
    <source>
        <dbReference type="Proteomes" id="UP000515561"/>
    </source>
</evidence>
<proteinExistence type="predicted"/>
<dbReference type="InterPro" id="IPR011951">
    <property type="entry name" value="HAD-SF_hydro_IA_YjjG/PynA"/>
</dbReference>
<dbReference type="InterPro" id="IPR023214">
    <property type="entry name" value="HAD_sf"/>
</dbReference>
<dbReference type="SFLD" id="SFLDS00003">
    <property type="entry name" value="Haloacid_Dehalogenase"/>
    <property type="match status" value="1"/>
</dbReference>